<dbReference type="Pfam" id="PF18050">
    <property type="entry name" value="Cyclophil_like2"/>
    <property type="match status" value="1"/>
</dbReference>
<dbReference type="SUPFAM" id="SSF50891">
    <property type="entry name" value="Cyclophilin-like"/>
    <property type="match status" value="1"/>
</dbReference>
<proteinExistence type="predicted"/>
<sequence length="117" mass="12452">MKIRIDVSGGPVTATLDNNDSSIDFVKQLPMKLTLDDYASTEKISVLPKPLSTQGAPAGFTPSVGVIAFYAPWGNLAIFHKGFKYSSGLIKLGKIDSGLEVLARPGSLEVTITLVDE</sequence>
<evidence type="ECO:0000313" key="5">
    <source>
        <dbReference type="Proteomes" id="UP000434925"/>
    </source>
</evidence>
<evidence type="ECO:0000259" key="1">
    <source>
        <dbReference type="Pfam" id="PF18050"/>
    </source>
</evidence>
<accession>A0A0J6HKZ1</accession>
<reference evidence="3" key="1">
    <citation type="submission" date="2016-10" db="EMBL/GenBank/DDBJ databases">
        <authorList>
            <person name="de Groot N.N."/>
        </authorList>
    </citation>
    <scope>NUCLEOTIDE SEQUENCE [LARGE SCALE GENOMIC DNA]</scope>
    <source>
        <strain evidence="3">BS3782</strain>
    </source>
</reference>
<name>A0A0J6HKZ1_9PSED</name>
<dbReference type="PATRIC" id="fig|163011.3.peg.1225"/>
<dbReference type="EMBL" id="VZPO01000007">
    <property type="protein sequence ID" value="KAB0502606.1"/>
    <property type="molecule type" value="Genomic_DNA"/>
</dbReference>
<dbReference type="Proteomes" id="UP000182814">
    <property type="component" value="Chromosome I"/>
</dbReference>
<evidence type="ECO:0000313" key="3">
    <source>
        <dbReference type="EMBL" id="SDT27487.1"/>
    </source>
</evidence>
<dbReference type="Proteomes" id="UP000434925">
    <property type="component" value="Unassembled WGS sequence"/>
</dbReference>
<gene>
    <name evidence="2" type="ORF">F7R14_18330</name>
    <name evidence="3" type="ORF">SAMN04490191_3738</name>
</gene>
<organism evidence="3 4">
    <name type="scientific">Pseudomonas lini</name>
    <dbReference type="NCBI Taxonomy" id="163011"/>
    <lineage>
        <taxon>Bacteria</taxon>
        <taxon>Pseudomonadati</taxon>
        <taxon>Pseudomonadota</taxon>
        <taxon>Gammaproteobacteria</taxon>
        <taxon>Pseudomonadales</taxon>
        <taxon>Pseudomonadaceae</taxon>
        <taxon>Pseudomonas</taxon>
    </lineage>
</organism>
<evidence type="ECO:0000313" key="4">
    <source>
        <dbReference type="Proteomes" id="UP000182814"/>
    </source>
</evidence>
<dbReference type="AlphaFoldDB" id="A0A0J6HKZ1"/>
<feature type="domain" description="Cyclophilin-like" evidence="1">
    <location>
        <begin position="5"/>
        <end position="112"/>
    </location>
</feature>
<reference evidence="2 5" key="3">
    <citation type="submission" date="2019-09" db="EMBL/GenBank/DDBJ databases">
        <title>Draft genome sequences of 48 bacterial type strains from the CCUG.</title>
        <authorList>
            <person name="Tunovic T."/>
            <person name="Pineiro-Iglesias B."/>
            <person name="Unosson C."/>
            <person name="Inganas E."/>
            <person name="Ohlen M."/>
            <person name="Cardew S."/>
            <person name="Jensie-Markopoulos S."/>
            <person name="Salva-Serra F."/>
            <person name="Jaen-Luchoro D."/>
            <person name="Karlsson R."/>
            <person name="Svensson-Stadler L."/>
            <person name="Chun J."/>
            <person name="Moore E."/>
        </authorList>
    </citation>
    <scope>NUCLEOTIDE SEQUENCE [LARGE SCALE GENOMIC DNA]</scope>
    <source>
        <strain evidence="2 5">CCUG 51522</strain>
    </source>
</reference>
<evidence type="ECO:0000313" key="2">
    <source>
        <dbReference type="EMBL" id="KAB0502606.1"/>
    </source>
</evidence>
<reference evidence="4" key="2">
    <citation type="submission" date="2016-10" db="EMBL/GenBank/DDBJ databases">
        <authorList>
            <person name="Varghese N."/>
            <person name="Submissions S."/>
        </authorList>
    </citation>
    <scope>NUCLEOTIDE SEQUENCE [LARGE SCALE GENOMIC DNA]</scope>
    <source>
        <strain evidence="4">BS3782</strain>
    </source>
</reference>
<dbReference type="RefSeq" id="WP_048392885.1">
    <property type="nucleotide sequence ID" value="NZ_JYLB01000001.1"/>
</dbReference>
<dbReference type="InterPro" id="IPR029000">
    <property type="entry name" value="Cyclophilin-like_dom_sf"/>
</dbReference>
<dbReference type="Gene3D" id="2.40.100.20">
    <property type="match status" value="1"/>
</dbReference>
<keyword evidence="4" id="KW-1185">Reference proteome</keyword>
<protein>
    <recommendedName>
        <fullName evidence="1">Cyclophilin-like domain-containing protein</fullName>
    </recommendedName>
</protein>
<dbReference type="EMBL" id="LT629746">
    <property type="protein sequence ID" value="SDT27487.1"/>
    <property type="molecule type" value="Genomic_DNA"/>
</dbReference>
<dbReference type="InterPro" id="IPR041183">
    <property type="entry name" value="Cyclophilin-like"/>
</dbReference>